<dbReference type="EMBL" id="AILZ01000012">
    <property type="protein sequence ID" value="EJF88474.1"/>
    <property type="molecule type" value="Genomic_DNA"/>
</dbReference>
<gene>
    <name evidence="2" type="ORF">ME1_00559</name>
</gene>
<accession>J0QZ54</accession>
<dbReference type="RefSeq" id="WP_004862974.1">
    <property type="nucleotide sequence ID" value="NZ_CADEAE010000029.1"/>
</dbReference>
<sequence length="147" mass="16136">MAVTWGVLLKAVVFCCIAGDVLFFAHKGAKRMGLTWWELLIGVALLALLEVSLVWLIREQDGQILRALLFLKWVTLPCMIGIVLGFACNGGFVGFAYNGAKSKAVRRRWFSRDVVCAGILGGTVPFIGEGVRCVGVLWNWFLNAVGF</sequence>
<dbReference type="STRING" id="1094562.ME1_00559"/>
<protein>
    <submittedName>
        <fullName evidence="2">Uncharacterized protein</fullName>
    </submittedName>
</protein>
<dbReference type="Proteomes" id="UP000002304">
    <property type="component" value="Unassembled WGS sequence"/>
</dbReference>
<feature type="transmembrane region" description="Helical" evidence="1">
    <location>
        <begin position="37"/>
        <end position="57"/>
    </location>
</feature>
<name>J0QZ54_BARVI</name>
<evidence type="ECO:0000313" key="2">
    <source>
        <dbReference type="EMBL" id="EJF88474.1"/>
    </source>
</evidence>
<feature type="transmembrane region" description="Helical" evidence="1">
    <location>
        <begin position="69"/>
        <end position="97"/>
    </location>
</feature>
<feature type="transmembrane region" description="Helical" evidence="1">
    <location>
        <begin position="6"/>
        <end position="25"/>
    </location>
</feature>
<dbReference type="HOGENOM" id="CLU_1764433_0_0_5"/>
<reference evidence="2 3" key="1">
    <citation type="submission" date="2012-03" db="EMBL/GenBank/DDBJ databases">
        <title>The Genome Sequence of Bartonella vinsonii subsp. arupensis OK-94-513.</title>
        <authorList>
            <consortium name="The Broad Institute Genome Sequencing Platform"/>
            <consortium name="The Broad Institute Genome Sequencing Center for Infectious Disease"/>
            <person name="Feldgarden M."/>
            <person name="Kirby J."/>
            <person name="Kosoy M."/>
            <person name="Birtles R."/>
            <person name="Probert W.S."/>
            <person name="Chiaraviglio L."/>
            <person name="Young S.K."/>
            <person name="Zeng Q."/>
            <person name="Gargeya S."/>
            <person name="Fitzgerald M."/>
            <person name="Haas B."/>
            <person name="Abouelleil A."/>
            <person name="Alvarado L."/>
            <person name="Arachchi H.M."/>
            <person name="Berlin A."/>
            <person name="Chapman S.B."/>
            <person name="Gearin G."/>
            <person name="Goldberg J."/>
            <person name="Griggs A."/>
            <person name="Gujja S."/>
            <person name="Hansen M."/>
            <person name="Heiman D."/>
            <person name="Howarth C."/>
            <person name="Larimer J."/>
            <person name="Lui A."/>
            <person name="MacDonald P.J.P."/>
            <person name="McCowen C."/>
            <person name="Montmayeur A."/>
            <person name="Murphy C."/>
            <person name="Neiman D."/>
            <person name="Pearson M."/>
            <person name="Priest M."/>
            <person name="Roberts A."/>
            <person name="Saif S."/>
            <person name="Shea T."/>
            <person name="Sisk P."/>
            <person name="Stolte C."/>
            <person name="Sykes S."/>
            <person name="Wortman J."/>
            <person name="Nusbaum C."/>
            <person name="Birren B."/>
        </authorList>
    </citation>
    <scope>NUCLEOTIDE SEQUENCE [LARGE SCALE GENOMIC DNA]</scope>
    <source>
        <strain evidence="2 3">OK-94-513</strain>
    </source>
</reference>
<feature type="transmembrane region" description="Helical" evidence="1">
    <location>
        <begin position="109"/>
        <end position="128"/>
    </location>
</feature>
<proteinExistence type="predicted"/>
<evidence type="ECO:0000256" key="1">
    <source>
        <dbReference type="SAM" id="Phobius"/>
    </source>
</evidence>
<keyword evidence="1" id="KW-0472">Membrane</keyword>
<evidence type="ECO:0000313" key="3">
    <source>
        <dbReference type="Proteomes" id="UP000002304"/>
    </source>
</evidence>
<keyword evidence="1" id="KW-1133">Transmembrane helix</keyword>
<organism evidence="2 3">
    <name type="scientific">Bartonella vinsonii subsp. arupensis OK-94-513</name>
    <dbReference type="NCBI Taxonomy" id="1094562"/>
    <lineage>
        <taxon>Bacteria</taxon>
        <taxon>Pseudomonadati</taxon>
        <taxon>Pseudomonadota</taxon>
        <taxon>Alphaproteobacteria</taxon>
        <taxon>Hyphomicrobiales</taxon>
        <taxon>Bartonellaceae</taxon>
        <taxon>Bartonella</taxon>
    </lineage>
</organism>
<dbReference type="AlphaFoldDB" id="J0QZ54"/>
<comment type="caution">
    <text evidence="2">The sequence shown here is derived from an EMBL/GenBank/DDBJ whole genome shotgun (WGS) entry which is preliminary data.</text>
</comment>
<keyword evidence="1" id="KW-0812">Transmembrane</keyword>